<evidence type="ECO:0000313" key="5">
    <source>
        <dbReference type="Proteomes" id="UP001300383"/>
    </source>
</evidence>
<dbReference type="Proteomes" id="UP001300383">
    <property type="component" value="Unassembled WGS sequence"/>
</dbReference>
<evidence type="ECO:0000256" key="2">
    <source>
        <dbReference type="SAM" id="Phobius"/>
    </source>
</evidence>
<feature type="domain" description="Bacterial sugar transferase" evidence="3">
    <location>
        <begin position="46"/>
        <end position="225"/>
    </location>
</feature>
<dbReference type="EMBL" id="JASGBQ010000013">
    <property type="protein sequence ID" value="MDI9242487.1"/>
    <property type="molecule type" value="Genomic_DNA"/>
</dbReference>
<gene>
    <name evidence="4" type="ORF">QJ036_08395</name>
</gene>
<comment type="similarity">
    <text evidence="1">Belongs to the bacterial sugar transferase family.</text>
</comment>
<evidence type="ECO:0000313" key="4">
    <source>
        <dbReference type="EMBL" id="MDI9242487.1"/>
    </source>
</evidence>
<dbReference type="PANTHER" id="PTHR30576">
    <property type="entry name" value="COLANIC BIOSYNTHESIS UDP-GLUCOSE LIPID CARRIER TRANSFERASE"/>
    <property type="match status" value="1"/>
</dbReference>
<dbReference type="PANTHER" id="PTHR30576:SF0">
    <property type="entry name" value="UNDECAPRENYL-PHOSPHATE N-ACETYLGALACTOSAMINYL 1-PHOSPHATE TRANSFERASE-RELATED"/>
    <property type="match status" value="1"/>
</dbReference>
<keyword evidence="2" id="KW-0812">Transmembrane</keyword>
<dbReference type="GO" id="GO:0016780">
    <property type="term" value="F:phosphotransferase activity, for other substituted phosphate groups"/>
    <property type="evidence" value="ECO:0007669"/>
    <property type="project" value="TreeGrafter"/>
</dbReference>
<dbReference type="Pfam" id="PF02397">
    <property type="entry name" value="Bac_transf"/>
    <property type="match status" value="1"/>
</dbReference>
<comment type="caution">
    <text evidence="4">The sequence shown here is derived from an EMBL/GenBank/DDBJ whole genome shotgun (WGS) entry which is preliminary data.</text>
</comment>
<dbReference type="RefSeq" id="WP_283230935.1">
    <property type="nucleotide sequence ID" value="NZ_JASGBQ010000013.1"/>
</dbReference>
<keyword evidence="2" id="KW-1133">Transmembrane helix</keyword>
<keyword evidence="5" id="KW-1185">Reference proteome</keyword>
<evidence type="ECO:0000256" key="1">
    <source>
        <dbReference type="ARBA" id="ARBA00006464"/>
    </source>
</evidence>
<dbReference type="EC" id="2.7.8.-" evidence="4"/>
<sequence length="231" mass="26533">MGTVTAEQVRSSVEDYGSGFPEESELHYFEVSLPKANDNYTYSFLKRTFDVAVSAVLIVLLALPMLFIAILIRLDSPGPALFRQERLGKDGQPFTILKFRSMRLDAEENGPQWADKDDPRCTHLGRVLRKSRLDELLQLWNILKGDMSFVGPRPERKCFYDEFETYIHGFHNRLIVKPGLTGWAQVNGGYDLKPEEKIVFDMEYIQKQSLGLDLKCIFQTVHLIFTHEGAR</sequence>
<feature type="transmembrane region" description="Helical" evidence="2">
    <location>
        <begin position="51"/>
        <end position="74"/>
    </location>
</feature>
<dbReference type="InterPro" id="IPR003362">
    <property type="entry name" value="Bact_transf"/>
</dbReference>
<keyword evidence="2" id="KW-0472">Membrane</keyword>
<accession>A0AAP4EY30</accession>
<proteinExistence type="inferred from homology"/>
<reference evidence="4 5" key="1">
    <citation type="submission" date="2023-05" db="EMBL/GenBank/DDBJ databases">
        <title>[ruminococcus] sp. nov., isolated from a pig farm feces dump.</title>
        <authorList>
            <person name="Chang Y.-H."/>
        </authorList>
    </citation>
    <scope>NUCLEOTIDE SEQUENCE [LARGE SCALE GENOMIC DNA]</scope>
    <source>
        <strain evidence="4 5">YH-rum2234</strain>
    </source>
</reference>
<keyword evidence="4" id="KW-0808">Transferase</keyword>
<organism evidence="4 5">
    <name type="scientific">Fusibacillus kribbianus</name>
    <dbReference type="NCBI Taxonomy" id="3044208"/>
    <lineage>
        <taxon>Bacteria</taxon>
        <taxon>Bacillati</taxon>
        <taxon>Bacillota</taxon>
        <taxon>Clostridia</taxon>
        <taxon>Lachnospirales</taxon>
        <taxon>Lachnospiraceae</taxon>
        <taxon>Fusibacillus</taxon>
    </lineage>
</organism>
<protein>
    <submittedName>
        <fullName evidence="4">Sugar transferase</fullName>
        <ecNumber evidence="4">2.7.8.-</ecNumber>
    </submittedName>
</protein>
<evidence type="ECO:0000259" key="3">
    <source>
        <dbReference type="Pfam" id="PF02397"/>
    </source>
</evidence>
<dbReference type="AlphaFoldDB" id="A0AAP4EY30"/>
<name>A0AAP4EY30_9FIRM</name>